<feature type="binding site" evidence="5">
    <location>
        <position position="338"/>
    </location>
    <ligand>
        <name>Zn(2+)</name>
        <dbReference type="ChEBI" id="CHEBI:29105"/>
        <note>catalytic</note>
    </ligand>
</feature>
<dbReference type="SUPFAM" id="SSF55486">
    <property type="entry name" value="Metalloproteases ('zincins'), catalytic domain"/>
    <property type="match status" value="1"/>
</dbReference>
<evidence type="ECO:0000256" key="1">
    <source>
        <dbReference type="ARBA" id="ARBA00022670"/>
    </source>
</evidence>
<evidence type="ECO:0000259" key="7">
    <source>
        <dbReference type="PROSITE" id="PS50215"/>
    </source>
</evidence>
<keyword evidence="5" id="KW-0479">Metal-binding</keyword>
<dbReference type="InterPro" id="IPR034030">
    <property type="entry name" value="ZnMc_salivary_gland_MPs"/>
</dbReference>
<feature type="active site" evidence="5">
    <location>
        <position position="335"/>
    </location>
</feature>
<dbReference type="Gene3D" id="3.40.390.10">
    <property type="entry name" value="Collagenase (Catalytic Domain)"/>
    <property type="match status" value="1"/>
</dbReference>
<comment type="caution">
    <text evidence="5">Lacks conserved residue(s) required for the propagation of feature annotation.</text>
</comment>
<dbReference type="PROSITE" id="PS50215">
    <property type="entry name" value="ADAM_MEPRO"/>
    <property type="match status" value="1"/>
</dbReference>
<sequence length="506" mass="58542">MKSFTLVSVAQLLTVIIGCRAAKLPKYRAITYPQVFDGRDENTKVVKINDDISLNLEPISVLHEDFFIRTYRNGIAEHHYHNVRELQKDLYHDKKRYAAVMLSEEDGTVRVEGVVGTNLKIRPIETAERSDDGRLAHLVENIEEDDSFEVYGKVVEDSIGISERAARSKSGFDRTKYNVYEMFPEVFVVCDSWFQAEFVKSMNVTVYMIITSQVVSIRYSALRNPKVYPVLRGIELSTLQQEKKYYVYLNAASIDAYKSLLKLVTFVTERNDTYQTFDMVYFVTRYDMVAVYDDGSRQNSLQGYAFVGSACSKNREQLGEDTAYSYRGIRTMTHELAHALGCSHDGTAAPGIVTAFTPDSLQCPWEHGYIMSYYEVDIRSMQFSRCCRYDIQRMSWAYEGGCLHKNNSNRFPLNWVTEYYLPGENLSLNRQCEMKYPQLHGTYYLEKVIDKWYCQGYCYVPEVPGESSAGQWDFLFMDGTTCDDDYAKTHMYKRRVPCRPEKNRTT</sequence>
<organism evidence="8">
    <name type="scientific">Rhipicephalus microplus</name>
    <name type="common">Cattle tick</name>
    <name type="synonym">Boophilus microplus</name>
    <dbReference type="NCBI Taxonomy" id="6941"/>
    <lineage>
        <taxon>Eukaryota</taxon>
        <taxon>Metazoa</taxon>
        <taxon>Ecdysozoa</taxon>
        <taxon>Arthropoda</taxon>
        <taxon>Chelicerata</taxon>
        <taxon>Arachnida</taxon>
        <taxon>Acari</taxon>
        <taxon>Parasitiformes</taxon>
        <taxon>Ixodida</taxon>
        <taxon>Ixodoidea</taxon>
        <taxon>Ixodidae</taxon>
        <taxon>Rhipicephalinae</taxon>
        <taxon>Rhipicephalus</taxon>
        <taxon>Boophilus</taxon>
    </lineage>
</organism>
<proteinExistence type="evidence at transcript level"/>
<keyword evidence="6" id="KW-0732">Signal</keyword>
<dbReference type="AlphaFoldDB" id="A0A068LEA0"/>
<dbReference type="CDD" id="cd04272">
    <property type="entry name" value="ZnMc_salivary_gland_MPs"/>
    <property type="match status" value="1"/>
</dbReference>
<evidence type="ECO:0000256" key="2">
    <source>
        <dbReference type="ARBA" id="ARBA00022801"/>
    </source>
</evidence>
<keyword evidence="2" id="KW-0378">Hydrolase</keyword>
<dbReference type="VEuPathDB" id="VectorBase:LOC119164437"/>
<feature type="domain" description="Peptidase M12B" evidence="7">
    <location>
        <begin position="182"/>
        <end position="407"/>
    </location>
</feature>
<evidence type="ECO:0000256" key="4">
    <source>
        <dbReference type="ARBA" id="ARBA00023049"/>
    </source>
</evidence>
<accession>A0A068LEA0</accession>
<feature type="binding site" evidence="5">
    <location>
        <position position="344"/>
    </location>
    <ligand>
        <name>Zn(2+)</name>
        <dbReference type="ChEBI" id="CHEBI:29105"/>
        <note>catalytic</note>
    </ligand>
</feature>
<dbReference type="Pfam" id="PF13688">
    <property type="entry name" value="Reprolysin_5"/>
    <property type="match status" value="1"/>
</dbReference>
<dbReference type="InterPro" id="IPR001590">
    <property type="entry name" value="Peptidase_M12B"/>
</dbReference>
<dbReference type="InterPro" id="IPR024079">
    <property type="entry name" value="MetalloPept_cat_dom_sf"/>
</dbReference>
<evidence type="ECO:0000256" key="3">
    <source>
        <dbReference type="ARBA" id="ARBA00022833"/>
    </source>
</evidence>
<feature type="chain" id="PRO_5001653162" evidence="6">
    <location>
        <begin position="22"/>
        <end position="506"/>
    </location>
</feature>
<name>A0A068LEA0_RHIMP</name>
<dbReference type="PROSITE" id="PS51257">
    <property type="entry name" value="PROKAR_LIPOPROTEIN"/>
    <property type="match status" value="1"/>
</dbReference>
<evidence type="ECO:0000313" key="8">
    <source>
        <dbReference type="EMBL" id="AIE44756.1"/>
    </source>
</evidence>
<keyword evidence="3 5" id="KW-0862">Zinc</keyword>
<evidence type="ECO:0000256" key="5">
    <source>
        <dbReference type="PROSITE-ProRule" id="PRU00276"/>
    </source>
</evidence>
<dbReference type="GO" id="GO:0046872">
    <property type="term" value="F:metal ion binding"/>
    <property type="evidence" value="ECO:0007669"/>
    <property type="project" value="UniProtKB-KW"/>
</dbReference>
<feature type="signal peptide" evidence="6">
    <location>
        <begin position="1"/>
        <end position="21"/>
    </location>
</feature>
<dbReference type="GO" id="GO:0004222">
    <property type="term" value="F:metalloendopeptidase activity"/>
    <property type="evidence" value="ECO:0007669"/>
    <property type="project" value="InterPro"/>
</dbReference>
<dbReference type="EMBL" id="KF874609">
    <property type="protein sequence ID" value="AIE44756.1"/>
    <property type="molecule type" value="mRNA"/>
</dbReference>
<keyword evidence="4 8" id="KW-0482">Metalloprotease</keyword>
<dbReference type="PANTHER" id="PTHR11905:SF159">
    <property type="entry name" value="ADAM METALLOPROTEASE"/>
    <property type="match status" value="1"/>
</dbReference>
<reference evidence="8" key="1">
    <citation type="journal article" date="2014" name="Exp. Appl. Acarol.">
        <title>Reprolysin metalloproteases from Ixodes persulcatus, Rhipicephalus sanguineus and Rhipicephalus microplus ticks.</title>
        <authorList>
            <person name="Ali A."/>
            <person name="Tirloni L."/>
            <person name="Isezaki M."/>
            <person name="Seixas A."/>
            <person name="Konnai S."/>
            <person name="Ohashi K."/>
            <person name="da Silva Vaz Junior I."/>
            <person name="Termignoni C."/>
        </authorList>
    </citation>
    <scope>NUCLEOTIDE SEQUENCE</scope>
</reference>
<dbReference type="PANTHER" id="PTHR11905">
    <property type="entry name" value="ADAM A DISINTEGRIN AND METALLOPROTEASE DOMAIN"/>
    <property type="match status" value="1"/>
</dbReference>
<keyword evidence="1 8" id="KW-0645">Protease</keyword>
<dbReference type="OrthoDB" id="6506185at2759"/>
<feature type="binding site" evidence="5">
    <location>
        <position position="334"/>
    </location>
    <ligand>
        <name>Zn(2+)</name>
        <dbReference type="ChEBI" id="CHEBI:29105"/>
        <note>catalytic</note>
    </ligand>
</feature>
<protein>
    <submittedName>
        <fullName evidence="8">Metalloprotease 5</fullName>
    </submittedName>
</protein>
<evidence type="ECO:0000256" key="6">
    <source>
        <dbReference type="SAM" id="SignalP"/>
    </source>
</evidence>
<dbReference type="GO" id="GO:0006509">
    <property type="term" value="P:membrane protein ectodomain proteolysis"/>
    <property type="evidence" value="ECO:0007669"/>
    <property type="project" value="TreeGrafter"/>
</dbReference>